<accession>A0A0S3RAN8</accession>
<evidence type="ECO:0000313" key="1">
    <source>
        <dbReference type="EMBL" id="BAT77666.1"/>
    </source>
</evidence>
<evidence type="ECO:0000313" key="2">
    <source>
        <dbReference type="Proteomes" id="UP000291084"/>
    </source>
</evidence>
<proteinExistence type="predicted"/>
<dbReference type="EMBL" id="AP015035">
    <property type="protein sequence ID" value="BAT77666.1"/>
    <property type="molecule type" value="Genomic_DNA"/>
</dbReference>
<name>A0A0S3RAN8_PHAAN</name>
<sequence length="137" mass="16213">MHRCNMLAKWSKHVPTNLIGPFLRTPPDKENISEPSPHFLLFTSLPHFSVIFGYNYVSENPILTSYYLPFIVQKGWPMKLAHRCYLMFPTFFFFFCKRTIKSSTFVFFCNLSCYCSWRNYTYLGDSTGKERICDKSK</sequence>
<organism evidence="1 2">
    <name type="scientific">Vigna angularis var. angularis</name>
    <dbReference type="NCBI Taxonomy" id="157739"/>
    <lineage>
        <taxon>Eukaryota</taxon>
        <taxon>Viridiplantae</taxon>
        <taxon>Streptophyta</taxon>
        <taxon>Embryophyta</taxon>
        <taxon>Tracheophyta</taxon>
        <taxon>Spermatophyta</taxon>
        <taxon>Magnoliopsida</taxon>
        <taxon>eudicotyledons</taxon>
        <taxon>Gunneridae</taxon>
        <taxon>Pentapetalae</taxon>
        <taxon>rosids</taxon>
        <taxon>fabids</taxon>
        <taxon>Fabales</taxon>
        <taxon>Fabaceae</taxon>
        <taxon>Papilionoideae</taxon>
        <taxon>50 kb inversion clade</taxon>
        <taxon>NPAAA clade</taxon>
        <taxon>indigoferoid/millettioid clade</taxon>
        <taxon>Phaseoleae</taxon>
        <taxon>Vigna</taxon>
    </lineage>
</organism>
<gene>
    <name evidence="1" type="primary">Vigan.02G025600</name>
    <name evidence="1" type="ORF">VIGAN_02025600</name>
</gene>
<protein>
    <submittedName>
        <fullName evidence="1">Uncharacterized protein</fullName>
    </submittedName>
</protein>
<dbReference type="Proteomes" id="UP000291084">
    <property type="component" value="Chromosome 2"/>
</dbReference>
<keyword evidence="2" id="KW-1185">Reference proteome</keyword>
<dbReference type="AlphaFoldDB" id="A0A0S3RAN8"/>
<reference evidence="1 2" key="1">
    <citation type="journal article" date="2015" name="Sci. Rep.">
        <title>The power of single molecule real-time sequencing technology in the de novo assembly of a eukaryotic genome.</title>
        <authorList>
            <person name="Sakai H."/>
            <person name="Naito K."/>
            <person name="Ogiso-Tanaka E."/>
            <person name="Takahashi Y."/>
            <person name="Iseki K."/>
            <person name="Muto C."/>
            <person name="Satou K."/>
            <person name="Teruya K."/>
            <person name="Shiroma A."/>
            <person name="Shimoji M."/>
            <person name="Hirano T."/>
            <person name="Itoh T."/>
            <person name="Kaga A."/>
            <person name="Tomooka N."/>
        </authorList>
    </citation>
    <scope>NUCLEOTIDE SEQUENCE [LARGE SCALE GENOMIC DNA]</scope>
    <source>
        <strain evidence="2">cv. Shumari</strain>
    </source>
</reference>